<dbReference type="AlphaFoldDB" id="D1PUN6"/>
<gene>
    <name evidence="1" type="ORF">HMPREF0645_0671</name>
</gene>
<dbReference type="Proteomes" id="UP000003160">
    <property type="component" value="Unassembled WGS sequence"/>
</dbReference>
<dbReference type="HOGENOM" id="CLU_3102150_0_0_10"/>
<evidence type="ECO:0000313" key="1">
    <source>
        <dbReference type="EMBL" id="EFA44875.1"/>
    </source>
</evidence>
<name>D1PUN6_9BACT</name>
<sequence>MQKCLLGQDSSQFRVIFAILNQEITLPGLIQLQFGAGSHSLHAYPFCILDV</sequence>
<proteinExistence type="predicted"/>
<comment type="caution">
    <text evidence="1">The sequence shown here is derived from an EMBL/GenBank/DDBJ whole genome shotgun (WGS) entry which is preliminary data.</text>
</comment>
<evidence type="ECO:0000313" key="2">
    <source>
        <dbReference type="Proteomes" id="UP000003160"/>
    </source>
</evidence>
<reference evidence="1 2" key="1">
    <citation type="submission" date="2009-10" db="EMBL/GenBank/DDBJ databases">
        <authorList>
            <person name="Qin X."/>
            <person name="Bachman B."/>
            <person name="Battles P."/>
            <person name="Bell A."/>
            <person name="Bess C."/>
            <person name="Bickham C."/>
            <person name="Chaboub L."/>
            <person name="Chen D."/>
            <person name="Coyle M."/>
            <person name="Deiros D.R."/>
            <person name="Dinh H."/>
            <person name="Forbes L."/>
            <person name="Fowler G."/>
            <person name="Francisco L."/>
            <person name="Fu Q."/>
            <person name="Gubbala S."/>
            <person name="Hale W."/>
            <person name="Han Y."/>
            <person name="Hemphill L."/>
            <person name="Highlander S.K."/>
            <person name="Hirani K."/>
            <person name="Hogues M."/>
            <person name="Jackson L."/>
            <person name="Jakkamsetti A."/>
            <person name="Javaid M."/>
            <person name="Jiang H."/>
            <person name="Korchina V."/>
            <person name="Kovar C."/>
            <person name="Lara F."/>
            <person name="Lee S."/>
            <person name="Mata R."/>
            <person name="Mathew T."/>
            <person name="Moen C."/>
            <person name="Morales K."/>
            <person name="Munidasa M."/>
            <person name="Nazareth L."/>
            <person name="Ngo R."/>
            <person name="Nguyen L."/>
            <person name="Okwuonu G."/>
            <person name="Ongeri F."/>
            <person name="Patil S."/>
            <person name="Petrosino J."/>
            <person name="Pham C."/>
            <person name="Pham P."/>
            <person name="Pu L.-L."/>
            <person name="Puazo M."/>
            <person name="Raj R."/>
            <person name="Reid J."/>
            <person name="Rouhana J."/>
            <person name="Saada N."/>
            <person name="Shang Y."/>
            <person name="Simmons D."/>
            <person name="Thornton R."/>
            <person name="Warren J."/>
            <person name="Weissenberger G."/>
            <person name="Zhang J."/>
            <person name="Zhang L."/>
            <person name="Zhou C."/>
            <person name="Zhu D."/>
            <person name="Muzny D."/>
            <person name="Worley K."/>
            <person name="Gibbs R."/>
        </authorList>
    </citation>
    <scope>NUCLEOTIDE SEQUENCE [LARGE SCALE GENOMIC DNA]</scope>
    <source>
        <strain evidence="1 2">DSM 17361</strain>
    </source>
</reference>
<dbReference type="EMBL" id="ACKS01000031">
    <property type="protein sequence ID" value="EFA44875.1"/>
    <property type="molecule type" value="Genomic_DNA"/>
</dbReference>
<protein>
    <submittedName>
        <fullName evidence="1">Uncharacterized protein</fullName>
    </submittedName>
</protein>
<accession>D1PUN6</accession>
<keyword evidence="2" id="KW-1185">Reference proteome</keyword>
<organism evidence="1 2">
    <name type="scientific">Hallella bergensis DSM 17361</name>
    <dbReference type="NCBI Taxonomy" id="585502"/>
    <lineage>
        <taxon>Bacteria</taxon>
        <taxon>Pseudomonadati</taxon>
        <taxon>Bacteroidota</taxon>
        <taxon>Bacteroidia</taxon>
        <taxon>Bacteroidales</taxon>
        <taxon>Prevotellaceae</taxon>
        <taxon>Hallella</taxon>
    </lineage>
</organism>